<protein>
    <submittedName>
        <fullName evidence="1">Uncharacterized protein</fullName>
    </submittedName>
</protein>
<gene>
    <name evidence="1" type="ORF">P4O66_020641</name>
</gene>
<name>A0AAD8ZWE5_9TELE</name>
<comment type="caution">
    <text evidence="1">The sequence shown here is derived from an EMBL/GenBank/DDBJ whole genome shotgun (WGS) entry which is preliminary data.</text>
</comment>
<reference evidence="1" key="1">
    <citation type="submission" date="2023-03" db="EMBL/GenBank/DDBJ databases">
        <title>Electrophorus voltai genome.</title>
        <authorList>
            <person name="Bian C."/>
        </authorList>
    </citation>
    <scope>NUCLEOTIDE SEQUENCE</scope>
    <source>
        <strain evidence="1">CB-2022</strain>
        <tissue evidence="1">Muscle</tissue>
    </source>
</reference>
<dbReference type="Proteomes" id="UP001239994">
    <property type="component" value="Unassembled WGS sequence"/>
</dbReference>
<dbReference type="AlphaFoldDB" id="A0AAD8ZWE5"/>
<dbReference type="EMBL" id="JAROKS010000004">
    <property type="protein sequence ID" value="KAK1804650.1"/>
    <property type="molecule type" value="Genomic_DNA"/>
</dbReference>
<keyword evidence="2" id="KW-1185">Reference proteome</keyword>
<sequence>MKRQCRRVRSREQDAGRKRGVLLNVLGQVNLSFRAPMPQAGVSELLPMLTTSHLRDPTRQACVVLSQVSAAMAVPEWSPCNRAVTGRDGENTRAMTLKPPVVLNDLHTHSHASGVSI</sequence>
<proteinExistence type="predicted"/>
<organism evidence="1 2">
    <name type="scientific">Electrophorus voltai</name>
    <dbReference type="NCBI Taxonomy" id="2609070"/>
    <lineage>
        <taxon>Eukaryota</taxon>
        <taxon>Metazoa</taxon>
        <taxon>Chordata</taxon>
        <taxon>Craniata</taxon>
        <taxon>Vertebrata</taxon>
        <taxon>Euteleostomi</taxon>
        <taxon>Actinopterygii</taxon>
        <taxon>Neopterygii</taxon>
        <taxon>Teleostei</taxon>
        <taxon>Ostariophysi</taxon>
        <taxon>Gymnotiformes</taxon>
        <taxon>Gymnotoidei</taxon>
        <taxon>Gymnotidae</taxon>
        <taxon>Electrophorus</taxon>
    </lineage>
</organism>
<evidence type="ECO:0000313" key="2">
    <source>
        <dbReference type="Proteomes" id="UP001239994"/>
    </source>
</evidence>
<accession>A0AAD8ZWE5</accession>
<evidence type="ECO:0000313" key="1">
    <source>
        <dbReference type="EMBL" id="KAK1804650.1"/>
    </source>
</evidence>